<name>A0A0E9QNQ0_ANGAN</name>
<dbReference type="EMBL" id="GBXM01090662">
    <property type="protein sequence ID" value="JAH17915.1"/>
    <property type="molecule type" value="Transcribed_RNA"/>
</dbReference>
<proteinExistence type="predicted"/>
<reference evidence="1" key="1">
    <citation type="submission" date="2014-11" db="EMBL/GenBank/DDBJ databases">
        <authorList>
            <person name="Amaro Gonzalez C."/>
        </authorList>
    </citation>
    <scope>NUCLEOTIDE SEQUENCE</scope>
</reference>
<sequence length="29" mass="3277">MSVYSGRVVLNVLNRSSYVFPLSSFVAHF</sequence>
<protein>
    <submittedName>
        <fullName evidence="1">Uncharacterized protein</fullName>
    </submittedName>
</protein>
<reference evidence="1" key="2">
    <citation type="journal article" date="2015" name="Fish Shellfish Immunol.">
        <title>Early steps in the European eel (Anguilla anguilla)-Vibrio vulnificus interaction in the gills: Role of the RtxA13 toxin.</title>
        <authorList>
            <person name="Callol A."/>
            <person name="Pajuelo D."/>
            <person name="Ebbesson L."/>
            <person name="Teles M."/>
            <person name="MacKenzie S."/>
            <person name="Amaro C."/>
        </authorList>
    </citation>
    <scope>NUCLEOTIDE SEQUENCE</scope>
</reference>
<evidence type="ECO:0000313" key="1">
    <source>
        <dbReference type="EMBL" id="JAH17915.1"/>
    </source>
</evidence>
<accession>A0A0E9QNQ0</accession>
<dbReference type="AlphaFoldDB" id="A0A0E9QNQ0"/>
<organism evidence="1">
    <name type="scientific">Anguilla anguilla</name>
    <name type="common">European freshwater eel</name>
    <name type="synonym">Muraena anguilla</name>
    <dbReference type="NCBI Taxonomy" id="7936"/>
    <lineage>
        <taxon>Eukaryota</taxon>
        <taxon>Metazoa</taxon>
        <taxon>Chordata</taxon>
        <taxon>Craniata</taxon>
        <taxon>Vertebrata</taxon>
        <taxon>Euteleostomi</taxon>
        <taxon>Actinopterygii</taxon>
        <taxon>Neopterygii</taxon>
        <taxon>Teleostei</taxon>
        <taxon>Anguilliformes</taxon>
        <taxon>Anguillidae</taxon>
        <taxon>Anguilla</taxon>
    </lineage>
</organism>